<gene>
    <name evidence="6" type="ORF">CBF29_05820</name>
</gene>
<sequence>MIQRRAKLSLAYRKRAEANILTALVNLELYQRAQMIFCYVGMTDEIDTRLFIQKFLSQGKRVCVPKVLSLGEMAAFEITDLTDLALSSGKYQILEPVDGCPVVEKHEIDLGIIPCITADEQGFRLGYGGGFYDRYLTDSQMSKVLCLWSQMVVSDVPRESHDVPVDWLITENEVKKIIHR</sequence>
<dbReference type="GO" id="GO:0009396">
    <property type="term" value="P:folic acid-containing compound biosynthetic process"/>
    <property type="evidence" value="ECO:0007669"/>
    <property type="project" value="TreeGrafter"/>
</dbReference>
<dbReference type="PIRSF" id="PIRSF006806">
    <property type="entry name" value="FTHF_cligase"/>
    <property type="match status" value="1"/>
</dbReference>
<dbReference type="GO" id="GO:0035999">
    <property type="term" value="P:tetrahydrofolate interconversion"/>
    <property type="evidence" value="ECO:0007669"/>
    <property type="project" value="TreeGrafter"/>
</dbReference>
<dbReference type="AlphaFoldDB" id="A0A430AX72"/>
<dbReference type="PANTHER" id="PTHR23407:SF1">
    <property type="entry name" value="5-FORMYLTETRAHYDROFOLATE CYCLO-LIGASE"/>
    <property type="match status" value="1"/>
</dbReference>
<proteinExistence type="inferred from homology"/>
<comment type="cofactor">
    <cofactor evidence="5">
        <name>Mg(2+)</name>
        <dbReference type="ChEBI" id="CHEBI:18420"/>
    </cofactor>
</comment>
<protein>
    <recommendedName>
        <fullName evidence="5">5-formyltetrahydrofolate cyclo-ligase</fullName>
        <ecNumber evidence="5">6.3.3.2</ecNumber>
    </recommendedName>
</protein>
<comment type="catalytic activity">
    <reaction evidence="5">
        <text>(6S)-5-formyl-5,6,7,8-tetrahydrofolate + ATP = (6R)-5,10-methenyltetrahydrofolate + ADP + phosphate</text>
        <dbReference type="Rhea" id="RHEA:10488"/>
        <dbReference type="ChEBI" id="CHEBI:30616"/>
        <dbReference type="ChEBI" id="CHEBI:43474"/>
        <dbReference type="ChEBI" id="CHEBI:57455"/>
        <dbReference type="ChEBI" id="CHEBI:57457"/>
        <dbReference type="ChEBI" id="CHEBI:456216"/>
        <dbReference type="EC" id="6.3.3.2"/>
    </reaction>
</comment>
<comment type="similarity">
    <text evidence="1 5">Belongs to the 5-formyltetrahydrofolate cyclo-ligase family.</text>
</comment>
<dbReference type="OrthoDB" id="9801938at2"/>
<evidence type="ECO:0000256" key="1">
    <source>
        <dbReference type="ARBA" id="ARBA00010638"/>
    </source>
</evidence>
<keyword evidence="2 4" id="KW-0547">Nucleotide-binding</keyword>
<dbReference type="InterPro" id="IPR024185">
    <property type="entry name" value="FTHF_cligase-like_sf"/>
</dbReference>
<dbReference type="EC" id="6.3.3.2" evidence="5"/>
<keyword evidence="7" id="KW-1185">Reference proteome</keyword>
<evidence type="ECO:0000256" key="3">
    <source>
        <dbReference type="ARBA" id="ARBA00022840"/>
    </source>
</evidence>
<dbReference type="InterPro" id="IPR037171">
    <property type="entry name" value="NagB/RpiA_transferase-like"/>
</dbReference>
<evidence type="ECO:0000313" key="7">
    <source>
        <dbReference type="Proteomes" id="UP000287605"/>
    </source>
</evidence>
<evidence type="ECO:0000256" key="2">
    <source>
        <dbReference type="ARBA" id="ARBA00022741"/>
    </source>
</evidence>
<dbReference type="PANTHER" id="PTHR23407">
    <property type="entry name" value="ATPASE INHIBITOR/5-FORMYLTETRAHYDROFOLATE CYCLO-LIGASE"/>
    <property type="match status" value="1"/>
</dbReference>
<dbReference type="GO" id="GO:0046872">
    <property type="term" value="F:metal ion binding"/>
    <property type="evidence" value="ECO:0007669"/>
    <property type="project" value="UniProtKB-KW"/>
</dbReference>
<dbReference type="InterPro" id="IPR002698">
    <property type="entry name" value="FTHF_cligase"/>
</dbReference>
<keyword evidence="5" id="KW-0479">Metal-binding</keyword>
<dbReference type="Gene3D" id="3.40.50.10420">
    <property type="entry name" value="NagB/RpiA/CoA transferase-like"/>
    <property type="match status" value="1"/>
</dbReference>
<dbReference type="Pfam" id="PF01812">
    <property type="entry name" value="5-FTHF_cyc-lig"/>
    <property type="match status" value="1"/>
</dbReference>
<evidence type="ECO:0000256" key="5">
    <source>
        <dbReference type="RuleBase" id="RU361279"/>
    </source>
</evidence>
<evidence type="ECO:0000313" key="6">
    <source>
        <dbReference type="EMBL" id="RSU12645.1"/>
    </source>
</evidence>
<accession>A0A430AX72</accession>
<feature type="binding site" evidence="4">
    <location>
        <position position="40"/>
    </location>
    <ligand>
        <name>substrate</name>
    </ligand>
</feature>
<comment type="caution">
    <text evidence="6">The sequence shown here is derived from an EMBL/GenBank/DDBJ whole genome shotgun (WGS) entry which is preliminary data.</text>
</comment>
<keyword evidence="6" id="KW-0436">Ligase</keyword>
<dbReference type="NCBIfam" id="TIGR02727">
    <property type="entry name" value="MTHFS_bact"/>
    <property type="match status" value="1"/>
</dbReference>
<dbReference type="EMBL" id="NGKA01000007">
    <property type="protein sequence ID" value="RSU12645.1"/>
    <property type="molecule type" value="Genomic_DNA"/>
</dbReference>
<evidence type="ECO:0000256" key="4">
    <source>
        <dbReference type="PIRSR" id="PIRSR006806-1"/>
    </source>
</evidence>
<feature type="binding site" evidence="4">
    <location>
        <begin position="124"/>
        <end position="132"/>
    </location>
    <ligand>
        <name>ATP</name>
        <dbReference type="ChEBI" id="CHEBI:30616"/>
    </ligand>
</feature>
<dbReference type="GO" id="GO:0030272">
    <property type="term" value="F:5-formyltetrahydrofolate cyclo-ligase activity"/>
    <property type="evidence" value="ECO:0007669"/>
    <property type="project" value="UniProtKB-EC"/>
</dbReference>
<name>A0A430AX72_9ENTE</name>
<organism evidence="6 7">
    <name type="scientific">Vagococcus elongatus</name>
    <dbReference type="NCBI Taxonomy" id="180344"/>
    <lineage>
        <taxon>Bacteria</taxon>
        <taxon>Bacillati</taxon>
        <taxon>Bacillota</taxon>
        <taxon>Bacilli</taxon>
        <taxon>Lactobacillales</taxon>
        <taxon>Enterococcaceae</taxon>
        <taxon>Vagococcus</taxon>
    </lineage>
</organism>
<dbReference type="GO" id="GO:0005524">
    <property type="term" value="F:ATP binding"/>
    <property type="evidence" value="ECO:0007669"/>
    <property type="project" value="UniProtKB-KW"/>
</dbReference>
<dbReference type="SUPFAM" id="SSF100950">
    <property type="entry name" value="NagB/RpiA/CoA transferase-like"/>
    <property type="match status" value="1"/>
</dbReference>
<feature type="binding site" evidence="4">
    <location>
        <position position="45"/>
    </location>
    <ligand>
        <name>substrate</name>
    </ligand>
</feature>
<keyword evidence="3 4" id="KW-0067">ATP-binding</keyword>
<keyword evidence="5" id="KW-0460">Magnesium</keyword>
<reference evidence="6 7" key="1">
    <citation type="submission" date="2017-05" db="EMBL/GenBank/DDBJ databases">
        <title>Vagococcus spp. assemblies.</title>
        <authorList>
            <person name="Gulvik C.A."/>
        </authorList>
    </citation>
    <scope>NUCLEOTIDE SEQUENCE [LARGE SCALE GENOMIC DNA]</scope>
    <source>
        <strain evidence="6 7">CCUG 51432</strain>
    </source>
</reference>
<dbReference type="Proteomes" id="UP000287605">
    <property type="component" value="Unassembled WGS sequence"/>
</dbReference>